<dbReference type="Proteomes" id="UP000094455">
    <property type="component" value="Unassembled WGS sequence"/>
</dbReference>
<dbReference type="GO" id="GO:0005737">
    <property type="term" value="C:cytoplasm"/>
    <property type="evidence" value="ECO:0007669"/>
    <property type="project" value="TreeGrafter"/>
</dbReference>
<dbReference type="GO" id="GO:0005634">
    <property type="term" value="C:nucleus"/>
    <property type="evidence" value="ECO:0007669"/>
    <property type="project" value="TreeGrafter"/>
</dbReference>
<sequence>MSSVSADLDEKLWVSFVEKKKILKKSKVFEQVLSLIVPVQIQKIRCLGLGAVTDSSLAMYQLCLLSLLVDHFKEVKEREELEVSLWDPIFTEEDKKFISDRLKYVILEDNDDKKAVKNTLFYMPHFPIEVLEKFITETEPEYLLSNDLTVYTNKFTDTKFFQLYPNSARMAKIITEQEEKIKGTGVLSKALDNDEFHIVTKKKQRKGKNTIKYTPAVVDYKFESAFFRKIVMERVTEGNILSNVWDSAFTDLSFLHISP</sequence>
<reference evidence="3 4" key="1">
    <citation type="journal article" date="2016" name="Proc. Natl. Acad. Sci. U.S.A.">
        <title>Comparative genomics of biotechnologically important yeasts.</title>
        <authorList>
            <person name="Riley R."/>
            <person name="Haridas S."/>
            <person name="Wolfe K.H."/>
            <person name="Lopes M.R."/>
            <person name="Hittinger C.T."/>
            <person name="Goeker M."/>
            <person name="Salamov A.A."/>
            <person name="Wisecaver J.H."/>
            <person name="Long T.M."/>
            <person name="Calvey C.H."/>
            <person name="Aerts A.L."/>
            <person name="Barry K.W."/>
            <person name="Choi C."/>
            <person name="Clum A."/>
            <person name="Coughlan A.Y."/>
            <person name="Deshpande S."/>
            <person name="Douglass A.P."/>
            <person name="Hanson S.J."/>
            <person name="Klenk H.-P."/>
            <person name="LaButti K.M."/>
            <person name="Lapidus A."/>
            <person name="Lindquist E.A."/>
            <person name="Lipzen A.M."/>
            <person name="Meier-Kolthoff J.P."/>
            <person name="Ohm R.A."/>
            <person name="Otillar R.P."/>
            <person name="Pangilinan J.L."/>
            <person name="Peng Y."/>
            <person name="Rokas A."/>
            <person name="Rosa C.A."/>
            <person name="Scheuner C."/>
            <person name="Sibirny A.A."/>
            <person name="Slot J.C."/>
            <person name="Stielow J.B."/>
            <person name="Sun H."/>
            <person name="Kurtzman C.P."/>
            <person name="Blackwell M."/>
            <person name="Grigoriev I.V."/>
            <person name="Jeffries T.W."/>
        </authorList>
    </citation>
    <scope>NUCLEOTIDE SEQUENCE [LARGE SCALE GENOMIC DNA]</scope>
    <source>
        <strain evidence="3 4">NRRL Y-2026</strain>
    </source>
</reference>
<organism evidence="3 4">
    <name type="scientific">Pichia membranifaciens NRRL Y-2026</name>
    <dbReference type="NCBI Taxonomy" id="763406"/>
    <lineage>
        <taxon>Eukaryota</taxon>
        <taxon>Fungi</taxon>
        <taxon>Dikarya</taxon>
        <taxon>Ascomycota</taxon>
        <taxon>Saccharomycotina</taxon>
        <taxon>Pichiomycetes</taxon>
        <taxon>Pichiales</taxon>
        <taxon>Pichiaceae</taxon>
        <taxon>Pichia</taxon>
    </lineage>
</organism>
<dbReference type="AlphaFoldDB" id="A0A1E3NRX2"/>
<dbReference type="EMBL" id="KV454001">
    <property type="protein sequence ID" value="ODQ48819.1"/>
    <property type="molecule type" value="Genomic_DNA"/>
</dbReference>
<evidence type="ECO:0000313" key="3">
    <source>
        <dbReference type="EMBL" id="ODQ48819.1"/>
    </source>
</evidence>
<evidence type="ECO:0000313" key="4">
    <source>
        <dbReference type="Proteomes" id="UP000094455"/>
    </source>
</evidence>
<dbReference type="PANTHER" id="PTHR28626">
    <property type="entry name" value="SRR1-LIKE PROTEIN"/>
    <property type="match status" value="1"/>
</dbReference>
<comment type="similarity">
    <text evidence="1">Belongs to the SRR1 family.</text>
</comment>
<proteinExistence type="inferred from homology"/>
<accession>A0A1E3NRX2</accession>
<dbReference type="GeneID" id="30180322"/>
<feature type="domain" description="SRR1-like" evidence="2">
    <location>
        <begin position="40"/>
        <end position="254"/>
    </location>
</feature>
<evidence type="ECO:0000259" key="2">
    <source>
        <dbReference type="Pfam" id="PF07985"/>
    </source>
</evidence>
<keyword evidence="4" id="KW-1185">Reference proteome</keyword>
<dbReference type="InterPro" id="IPR040044">
    <property type="entry name" value="SRR1L"/>
</dbReference>
<protein>
    <recommendedName>
        <fullName evidence="2">SRR1-like domain-containing protein</fullName>
    </recommendedName>
</protein>
<dbReference type="RefSeq" id="XP_019019932.1">
    <property type="nucleotide sequence ID" value="XM_019163635.1"/>
</dbReference>
<gene>
    <name evidence="3" type="ORF">PICMEDRAFT_70419</name>
</gene>
<name>A0A1E3NRX2_9ASCO</name>
<dbReference type="PANTHER" id="PTHR28626:SF3">
    <property type="entry name" value="SRR1-LIKE PROTEIN"/>
    <property type="match status" value="1"/>
</dbReference>
<dbReference type="Pfam" id="PF07985">
    <property type="entry name" value="SRR1"/>
    <property type="match status" value="1"/>
</dbReference>
<evidence type="ECO:0000256" key="1">
    <source>
        <dbReference type="ARBA" id="ARBA00009856"/>
    </source>
</evidence>
<dbReference type="OrthoDB" id="551431at2759"/>
<dbReference type="InterPro" id="IPR012942">
    <property type="entry name" value="SRR1-like"/>
</dbReference>